<gene>
    <name evidence="2" type="ORF">K435DRAFT_853479</name>
</gene>
<evidence type="ECO:0000313" key="3">
    <source>
        <dbReference type="Proteomes" id="UP000297245"/>
    </source>
</evidence>
<accession>A0A4S8MGY2</accession>
<protein>
    <submittedName>
        <fullName evidence="2">Uncharacterized protein</fullName>
    </submittedName>
</protein>
<dbReference type="AlphaFoldDB" id="A0A4S8MGY2"/>
<organism evidence="2 3">
    <name type="scientific">Dendrothele bispora (strain CBS 962.96)</name>
    <dbReference type="NCBI Taxonomy" id="1314807"/>
    <lineage>
        <taxon>Eukaryota</taxon>
        <taxon>Fungi</taxon>
        <taxon>Dikarya</taxon>
        <taxon>Basidiomycota</taxon>
        <taxon>Agaricomycotina</taxon>
        <taxon>Agaricomycetes</taxon>
        <taxon>Agaricomycetidae</taxon>
        <taxon>Agaricales</taxon>
        <taxon>Agaricales incertae sedis</taxon>
        <taxon>Dendrothele</taxon>
    </lineage>
</organism>
<dbReference type="EMBL" id="ML179085">
    <property type="protein sequence ID" value="THV01782.1"/>
    <property type="molecule type" value="Genomic_DNA"/>
</dbReference>
<proteinExistence type="predicted"/>
<dbReference type="Proteomes" id="UP000297245">
    <property type="component" value="Unassembled WGS sequence"/>
</dbReference>
<reference evidence="2 3" key="1">
    <citation type="journal article" date="2019" name="Nat. Ecol. Evol.">
        <title>Megaphylogeny resolves global patterns of mushroom evolution.</title>
        <authorList>
            <person name="Varga T."/>
            <person name="Krizsan K."/>
            <person name="Foldi C."/>
            <person name="Dima B."/>
            <person name="Sanchez-Garcia M."/>
            <person name="Sanchez-Ramirez S."/>
            <person name="Szollosi G.J."/>
            <person name="Szarkandi J.G."/>
            <person name="Papp V."/>
            <person name="Albert L."/>
            <person name="Andreopoulos W."/>
            <person name="Angelini C."/>
            <person name="Antonin V."/>
            <person name="Barry K.W."/>
            <person name="Bougher N.L."/>
            <person name="Buchanan P."/>
            <person name="Buyck B."/>
            <person name="Bense V."/>
            <person name="Catcheside P."/>
            <person name="Chovatia M."/>
            <person name="Cooper J."/>
            <person name="Damon W."/>
            <person name="Desjardin D."/>
            <person name="Finy P."/>
            <person name="Geml J."/>
            <person name="Haridas S."/>
            <person name="Hughes K."/>
            <person name="Justo A."/>
            <person name="Karasinski D."/>
            <person name="Kautmanova I."/>
            <person name="Kiss B."/>
            <person name="Kocsube S."/>
            <person name="Kotiranta H."/>
            <person name="LaButti K.M."/>
            <person name="Lechner B.E."/>
            <person name="Liimatainen K."/>
            <person name="Lipzen A."/>
            <person name="Lukacs Z."/>
            <person name="Mihaltcheva S."/>
            <person name="Morgado L.N."/>
            <person name="Niskanen T."/>
            <person name="Noordeloos M.E."/>
            <person name="Ohm R.A."/>
            <person name="Ortiz-Santana B."/>
            <person name="Ovrebo C."/>
            <person name="Racz N."/>
            <person name="Riley R."/>
            <person name="Savchenko A."/>
            <person name="Shiryaev A."/>
            <person name="Soop K."/>
            <person name="Spirin V."/>
            <person name="Szebenyi C."/>
            <person name="Tomsovsky M."/>
            <person name="Tulloss R.E."/>
            <person name="Uehling J."/>
            <person name="Grigoriev I.V."/>
            <person name="Vagvolgyi C."/>
            <person name="Papp T."/>
            <person name="Martin F.M."/>
            <person name="Miettinen O."/>
            <person name="Hibbett D.S."/>
            <person name="Nagy L.G."/>
        </authorList>
    </citation>
    <scope>NUCLEOTIDE SEQUENCE [LARGE SCALE GENOMIC DNA]</scope>
    <source>
        <strain evidence="2 3">CBS 962.96</strain>
    </source>
</reference>
<evidence type="ECO:0000256" key="1">
    <source>
        <dbReference type="SAM" id="MobiDB-lite"/>
    </source>
</evidence>
<feature type="compositionally biased region" description="Low complexity" evidence="1">
    <location>
        <begin position="190"/>
        <end position="205"/>
    </location>
</feature>
<name>A0A4S8MGY2_DENBC</name>
<feature type="compositionally biased region" description="Polar residues" evidence="1">
    <location>
        <begin position="232"/>
        <end position="243"/>
    </location>
</feature>
<keyword evidence="3" id="KW-1185">Reference proteome</keyword>
<sequence>MTTPMVQPDFFDVHNSAGLRLSTPPLSHREDNTQAANYDFLPPLRGSVMEELLDATLPFSNSEMFTGGIQAPVYSDYSDSLYSAQTIADVSGTYNPMPYGVSFGTDESYGPSFFSDPTQSTDESSNAAHPLRLPLTNSFVQNQGNADGTQFSLNATVATATAPSSSLCLELGSTTSTKSTEHTPYDVATNSNSSPVSAIVSQSSNTTNPTASVSLEHDSTVPAESCQDDSVDSTTSPYETTSDYPLHTEQTHHVPAQHQEKYF</sequence>
<evidence type="ECO:0000313" key="2">
    <source>
        <dbReference type="EMBL" id="THV01782.1"/>
    </source>
</evidence>
<feature type="region of interest" description="Disordered" evidence="1">
    <location>
        <begin position="175"/>
        <end position="263"/>
    </location>
</feature>